<dbReference type="EMBL" id="SLXH01000045">
    <property type="protein sequence ID" value="TCP11334.1"/>
    <property type="molecule type" value="Genomic_DNA"/>
</dbReference>
<evidence type="ECO:0000313" key="7">
    <source>
        <dbReference type="Proteomes" id="UP000295182"/>
    </source>
</evidence>
<feature type="domain" description="HipA N-terminal subdomain 1" evidence="5">
    <location>
        <begin position="29"/>
        <end position="131"/>
    </location>
</feature>
<gene>
    <name evidence="6" type="ORF">EV674_1457</name>
</gene>
<organism evidence="6 7">
    <name type="scientific">Simplicispira metamorpha</name>
    <dbReference type="NCBI Taxonomy" id="80881"/>
    <lineage>
        <taxon>Bacteria</taxon>
        <taxon>Pseudomonadati</taxon>
        <taxon>Pseudomonadota</taxon>
        <taxon>Betaproteobacteria</taxon>
        <taxon>Burkholderiales</taxon>
        <taxon>Comamonadaceae</taxon>
        <taxon>Simplicispira</taxon>
    </lineage>
</organism>
<dbReference type="Pfam" id="PF07804">
    <property type="entry name" value="HipA_C"/>
    <property type="match status" value="1"/>
</dbReference>
<comment type="similarity">
    <text evidence="1">Belongs to the HipA Ser/Thr kinase family.</text>
</comment>
<evidence type="ECO:0000313" key="6">
    <source>
        <dbReference type="EMBL" id="TCP11334.1"/>
    </source>
</evidence>
<dbReference type="RefSeq" id="WP_119014816.1">
    <property type="nucleotide sequence ID" value="NZ_QXNC01000053.1"/>
</dbReference>
<evidence type="ECO:0000259" key="4">
    <source>
        <dbReference type="Pfam" id="PF07804"/>
    </source>
</evidence>
<accession>A0A4R2MRG0</accession>
<keyword evidence="2" id="KW-0808">Transferase</keyword>
<evidence type="ECO:0000256" key="2">
    <source>
        <dbReference type="ARBA" id="ARBA00022679"/>
    </source>
</evidence>
<evidence type="ECO:0000259" key="5">
    <source>
        <dbReference type="Pfam" id="PF13657"/>
    </source>
</evidence>
<dbReference type="InterPro" id="IPR052028">
    <property type="entry name" value="HipA_Ser/Thr_kinase"/>
</dbReference>
<evidence type="ECO:0000256" key="3">
    <source>
        <dbReference type="ARBA" id="ARBA00022777"/>
    </source>
</evidence>
<protein>
    <submittedName>
        <fullName evidence="6">Serine/threonine-protein kinase HipA</fullName>
    </submittedName>
</protein>
<dbReference type="GO" id="GO:0005829">
    <property type="term" value="C:cytosol"/>
    <property type="evidence" value="ECO:0007669"/>
    <property type="project" value="TreeGrafter"/>
</dbReference>
<dbReference type="Proteomes" id="UP000295182">
    <property type="component" value="Unassembled WGS sequence"/>
</dbReference>
<sequence>MQIKALGIFLGDTTSAHRIGILLRYALAEDAVTQRFVADKHFAERENAPVLSASLLAAEPSQQRLLWQDYTSTLLNGKHSATNGWLLPAFFQNLLPEGVFRDHVAQLRGCHPKDHFEMLAACGKDLPGNVYALPVELSPAQLQRYVTQEQDALELGMTALPMPQGVSLSGVQPKLAVSKSDGRYVARTKLGDTHLIAKLPVVGYPRLPELEALSLEMAKAAGVHVCDAELVPLGMLQAEHGYDLGDTDTTTQFLAVHRYDRDQPGRVQCEDFCQVLGVWPEDKYTQGDYTQVAAVLLQLVGEPGVHELLRRLLVNEMLGNSDMHLKNIGIRYPDGRTPDLPGAYDIVGYAAYGPHKGHALPLLPRPSGEALKPKVRAGTVQAASGYQQLTPMILRKFCALLNIPEKPAQAVLRRCAQAAVNVWPTMVERSSITTQMKVKLLTHFEGHPAVASLRVRQAKRSEGQNPAE</sequence>
<feature type="domain" description="HipA-like C-terminal" evidence="4">
    <location>
        <begin position="166"/>
        <end position="423"/>
    </location>
</feature>
<evidence type="ECO:0000256" key="1">
    <source>
        <dbReference type="ARBA" id="ARBA00010164"/>
    </source>
</evidence>
<dbReference type="PANTHER" id="PTHR37419">
    <property type="entry name" value="SERINE/THREONINE-PROTEIN KINASE TOXIN HIPA"/>
    <property type="match status" value="1"/>
</dbReference>
<dbReference type="PANTHER" id="PTHR37419:SF1">
    <property type="entry name" value="SERINE_THREONINE-PROTEIN KINASE TOXIN HIPA"/>
    <property type="match status" value="1"/>
</dbReference>
<dbReference type="OrthoDB" id="9805913at2"/>
<dbReference type="InterPro" id="IPR012893">
    <property type="entry name" value="HipA-like_C"/>
</dbReference>
<dbReference type="InterPro" id="IPR017508">
    <property type="entry name" value="HipA_N1"/>
</dbReference>
<dbReference type="GO" id="GO:0004674">
    <property type="term" value="F:protein serine/threonine kinase activity"/>
    <property type="evidence" value="ECO:0007669"/>
    <property type="project" value="TreeGrafter"/>
</dbReference>
<dbReference type="AlphaFoldDB" id="A0A4R2MRG0"/>
<proteinExistence type="inferred from homology"/>
<comment type="caution">
    <text evidence="6">The sequence shown here is derived from an EMBL/GenBank/DDBJ whole genome shotgun (WGS) entry which is preliminary data.</text>
</comment>
<reference evidence="6 7" key="1">
    <citation type="submission" date="2019-03" db="EMBL/GenBank/DDBJ databases">
        <title>Genomic Encyclopedia of Type Strains, Phase IV (KMG-IV): sequencing the most valuable type-strain genomes for metagenomic binning, comparative biology and taxonomic classification.</title>
        <authorList>
            <person name="Goeker M."/>
        </authorList>
    </citation>
    <scope>NUCLEOTIDE SEQUENCE [LARGE SCALE GENOMIC DNA]</scope>
    <source>
        <strain evidence="6 7">DSM 1837</strain>
    </source>
</reference>
<keyword evidence="3 6" id="KW-0418">Kinase</keyword>
<name>A0A4R2MRG0_9BURK</name>
<dbReference type="NCBIfam" id="TIGR03071">
    <property type="entry name" value="couple_hipA"/>
    <property type="match status" value="1"/>
</dbReference>
<dbReference type="Pfam" id="PF13657">
    <property type="entry name" value="Couple_hipA"/>
    <property type="match status" value="1"/>
</dbReference>
<keyword evidence="7" id="KW-1185">Reference proteome</keyword>